<feature type="compositionally biased region" description="Low complexity" evidence="1">
    <location>
        <begin position="1432"/>
        <end position="1448"/>
    </location>
</feature>
<feature type="compositionally biased region" description="Basic and acidic residues" evidence="1">
    <location>
        <begin position="2969"/>
        <end position="2991"/>
    </location>
</feature>
<feature type="region of interest" description="Disordered" evidence="1">
    <location>
        <begin position="297"/>
        <end position="329"/>
    </location>
</feature>
<feature type="transmembrane region" description="Helical" evidence="2">
    <location>
        <begin position="1869"/>
        <end position="1892"/>
    </location>
</feature>
<feature type="compositionally biased region" description="Basic and acidic residues" evidence="1">
    <location>
        <begin position="383"/>
        <end position="394"/>
    </location>
</feature>
<comment type="caution">
    <text evidence="4">The sequence shown here is derived from an EMBL/GenBank/DDBJ whole genome shotgun (WGS) entry which is preliminary data.</text>
</comment>
<dbReference type="Gene3D" id="1.10.4160.10">
    <property type="entry name" value="Hydantoin permease"/>
    <property type="match status" value="1"/>
</dbReference>
<dbReference type="Gene3D" id="2.40.10.220">
    <property type="entry name" value="predicted glycosyltransferase like domains"/>
    <property type="match status" value="1"/>
</dbReference>
<feature type="compositionally biased region" description="Low complexity" evidence="1">
    <location>
        <begin position="864"/>
        <end position="876"/>
    </location>
</feature>
<feature type="compositionally biased region" description="Basic residues" evidence="1">
    <location>
        <begin position="1013"/>
        <end position="1023"/>
    </location>
</feature>
<feature type="region of interest" description="Disordered" evidence="1">
    <location>
        <begin position="843"/>
        <end position="900"/>
    </location>
</feature>
<keyword evidence="2" id="KW-0472">Membrane</keyword>
<evidence type="ECO:0000256" key="1">
    <source>
        <dbReference type="SAM" id="MobiDB-lite"/>
    </source>
</evidence>
<feature type="compositionally biased region" description="Basic and acidic residues" evidence="1">
    <location>
        <begin position="435"/>
        <end position="448"/>
    </location>
</feature>
<evidence type="ECO:0000313" key="4">
    <source>
        <dbReference type="EMBL" id="GEU28240.1"/>
    </source>
</evidence>
<feature type="region of interest" description="Disordered" evidence="1">
    <location>
        <begin position="2044"/>
        <end position="2071"/>
    </location>
</feature>
<feature type="compositionally biased region" description="Basic residues" evidence="1">
    <location>
        <begin position="297"/>
        <end position="308"/>
    </location>
</feature>
<feature type="compositionally biased region" description="Basic residues" evidence="1">
    <location>
        <begin position="527"/>
        <end position="537"/>
    </location>
</feature>
<accession>A0A699GET3</accession>
<dbReference type="EMBL" id="BKCJ010000003">
    <property type="protein sequence ID" value="GEU28240.1"/>
    <property type="molecule type" value="Genomic_DNA"/>
</dbReference>
<feature type="compositionally biased region" description="Basic residues" evidence="1">
    <location>
        <begin position="364"/>
        <end position="380"/>
    </location>
</feature>
<feature type="compositionally biased region" description="Basic residues" evidence="1">
    <location>
        <begin position="2850"/>
        <end position="2859"/>
    </location>
</feature>
<name>A0A699GET3_TANCI</name>
<feature type="region of interest" description="Disordered" evidence="1">
    <location>
        <begin position="593"/>
        <end position="757"/>
    </location>
</feature>
<feature type="compositionally biased region" description="Basic and acidic residues" evidence="1">
    <location>
        <begin position="1466"/>
        <end position="1503"/>
    </location>
</feature>
<feature type="region of interest" description="Disordered" evidence="1">
    <location>
        <begin position="771"/>
        <end position="815"/>
    </location>
</feature>
<feature type="compositionally biased region" description="Basic residues" evidence="1">
    <location>
        <begin position="2657"/>
        <end position="2678"/>
    </location>
</feature>
<gene>
    <name evidence="4" type="ORF">Tci_000218</name>
</gene>
<sequence>MSTLFAIALAAAATNVQPDCSWDRPGANPYTGTPAAAIDRYTDIPEKIRNKLKYRIAYGNPDETVAIKRDSIDGKYAYAAAIEDMHFGAAQVCHTVSRSKWAADRVEPGAVYCADSHCILVPEICGNVSRITRLSRSTAADDNLGARARDSELAFEDWGEHVGSYELGLIDAPEEEDLDPGRKALRDMLAFKTPQQQQQAADDGVKRRQRTLGAGAPAVQDIPVAAVPEAETWAMLLGGLGLICYMPAFCPFTATYDRLHQADCDSYVHFHQIRRRHRRHAHCRPPRLRSARLHHAVRQGRGHHRRARSPVPRIHDQCAGHHSRTAQLQPARLHALPQGHLHVRQRRDLPRHPGRQGAQERRLRQPRHHRHQGRLPRRQQPHVPDRRAVHHDQAPVRNHLRVHVAGHRAGQTGRAPGRHRPRDPAARGKSGLQRAGHDLHHRADDQRRQARNPRNGRRLDHQDQGPQPVGPVGTHDPGDRDRLRSADPVGRQPAAAGLCHHLQPGRISFYGQGNPGVSQSPAQGRAPGHHRHLPRGRHAGEAAAQPAPERGRGAHGRLAPRAPARQHGAGGRGRLWPRRAVPVFRCRSADFAGDGARRRHHRKTRGAGATAVGPGPGNRPQHPYPALRRGHGPAGILPGQAAGNAPAPRQVRRHGVQPGAELQGKPGRPARSAGDPVAGESGRTGQLVAHAGHQRPDHANRGQGADGKGARIQGYPRAPAPARGPARRPPGVRRADRDCRIAGPGSDGRRRGNAPRQRIPDAALLLGRQGRHATQYHPAAKHRGAAVPAGDARGADQRPLQRCQRPDRHARRRHVRRHAVRHAGNFCPDDGAAVAQGHDVAHHARAVARALPDRRPLPRRSRQSRAVPAHHAGAQGHHPRAAPHERPVDPGPLPAQFPQDRRPDAARFISRVHGGPAHPDGGAQYAALLDGRARARIPVLQPADGQLPQPVAAVPGRAVPRHRQGPRRRPFHAGQGGCRTVLPRPRHERRGHRTGGLPGRASPRHVAGGAKAGHVRPGSHRIVRAQGGRRAPPHRPVPADGGRHPRHQPQGVERLEGQAAGRPVPRHAARAGRPAAQRRPRAAEPPAGSAGHAAPVRPGARRPPGVLEAARRAPGADRRRLADCRVPARPARPVCPHLSLFRPQEFQHSRRQDPHHAPRLRARHVPGDGAEFCQKLPRHHQPDRTRAVRRADPSRTADAAHQGPAVAPVAHVPDAADRGFASRRARPVLPAVDCRQRPHRPAVRDCQRAHQVPPQSAYGQGDDAGRARGRRHHVRRIITPVQTHVRTGPVLAPRSRRMDRARLGPGRWQGRVRTGHQDLPEPARVRRAPGRCRAIQARDRADQQTDGLRQRPGRGWLPAGSRADQAGKPLGRGSVARAVPPHPAAFAGAGRPPRHRFRRAAGAHAGRPRGQAPDRRNHRRRQGIPGARGIHQARQAARQRPQKTQPRPVDGRQSAAAGQGALAKRRPAELYAARRQEAADPPHVRHGGAESDRPQARAHRQGEAGRLAGRAMALSACRRTVLVEFARPRYAVVNDLIPNDMRRGPPLLSDAVEPIPSGSHPHDMSDEHDIGDALALLAQNGDPISIYPSSTSNVVLGRIKSVHPDLPHFVLELNEGEFIPPGEATFVAWLRSSKMQFTLAYDNWAGQPGEPTLLPLDFPLRCQVLNRRSSARLETPLGIYYMASFVLGGKPYELQLYDFSAGGVGMRAAPRDTVGLHVGRKLQRVRLELGPDTVMIADLEVRLMSSRACSTSSTRAASASRFAICPGVGYVYCLPFQPIIVGYRWISLDAKPMTSTETEPTQRIIKIRRDYNTWVANETIEDYALRYTPRAFRRWSVFRVSNTAFGAISFLVLEAIGGTIAVNYGFINALWAILAVGLIIFSTGLPISYYAATYGVDMDLLTRGAGFGYIGSTISSFVPAALSGLHGQRAGGDPARHARRDPDQPHPDAHPARVAGADGAAVHRHPAQAAGHRAAAVGLRGPRRRAWPLQHAGLWRCHRRGRGADHAGRRAGRLPALHAAQNARQPVALALRRAGGRSRLDLAGHRQDAGRRAAGIPGHPRRRAAGAGRQSHAYVPDGLRPGIRPCAPGAAGHHGAGGDLAGENQYDQRVCGFARVVQFFCAPHAQPSGPRGVGRVQCADRRAADGARRLPGARPGAGTVFEHCHLVDHGRRGRPGDQQAFGTQPEGHRVPARLPVRHQPGGRGRHGAGVRVVGGRVHGRVRRTGAGVFRVHRAGHRVRGVAADRAGHARALLPRPPRAARAVEDLRHLRKGIRVRGHGALPRLPGVDLLAVLLPGCALQRRLQAARARLGPVAAGHARAAATIDVGLHEQRTGTLPAADDRHRAVPGRAAGPDLLPRAVGARRRVACHLCRAAAAAAPRVHQGVCRAAAGQRHRRVVAGAHQREPAPGAHVRTAGGQQGPDLQLRTHGRPAARGARRPQTPGADPDQCAGQRRQVHQRGRRDDAAALCARNRVVRDRRHRPRHPAGRTRSHLRAFYARQRQRPGQCQRHGPGIADFAHAHAADGRRHALFQQRRSRRRLGHHVQRPPVPAQRARGRQGAGRNHGAAAPAHRLPGAAPAHPGGGQRAGGPRAAGRHPGAAGLRGGAGRIGHGGHRPARVVRAARGARRPGHAGHGRLGNQLRAAPPPSLAGADCHRLGQRVRQGHGQRGRHHRGRLHRQAGQCGRAAGLDRPAAGAGVDDGAGRRAATDAGHAHGAAARRTPVRAGGAGTHRLRARHQDSARRHRRPRSGGPLPPVYRYHAPPRSGGGRCAGKPGRAARRARRIGLHGAGGEQRRSSATARSRSAARHHPARRGHARHGRFRDLPPPQGQPGHASYPGRLHDRADGGRTRGGRLRGGRQRLRDKTAAHQRSAGPHRRPPPHRAPDGPGPQRPGRLRQRGDRHVAARRAHRVANPAGAHADAGLRRGTGTARLAGRHPGSARQGPVAPATHAGPRQPPPDFFGCRIQRRRTMDDRTARGIGHRTDRKADGRLQAHPARVGGAQLAGEGQDQPRHRRNPRHQPAHRQQAPGTRVRETGRGNPHVRRRAGNQQAAGRPGRGAGAVVSVIAYRPA</sequence>
<feature type="compositionally biased region" description="Low complexity" evidence="1">
    <location>
        <begin position="2690"/>
        <end position="2700"/>
    </location>
</feature>
<feature type="compositionally biased region" description="Basic residues" evidence="1">
    <location>
        <begin position="2804"/>
        <end position="2820"/>
    </location>
</feature>
<feature type="transmembrane region" description="Helical" evidence="2">
    <location>
        <begin position="1843"/>
        <end position="1862"/>
    </location>
</feature>
<feature type="compositionally biased region" description="Low complexity" evidence="1">
    <location>
        <begin position="1402"/>
        <end position="1411"/>
    </location>
</feature>
<evidence type="ECO:0000256" key="3">
    <source>
        <dbReference type="SAM" id="SignalP"/>
    </source>
</evidence>
<feature type="compositionally biased region" description="Basic residues" evidence="1">
    <location>
        <begin position="1064"/>
        <end position="1080"/>
    </location>
</feature>
<feature type="region of interest" description="Disordered" evidence="1">
    <location>
        <begin position="343"/>
        <end position="490"/>
    </location>
</feature>
<protein>
    <submittedName>
        <fullName evidence="4">Uncharacterized protein</fullName>
    </submittedName>
</protein>
<feature type="region of interest" description="Disordered" evidence="1">
    <location>
        <begin position="506"/>
        <end position="574"/>
    </location>
</feature>
<feature type="compositionally biased region" description="Basic and acidic residues" evidence="1">
    <location>
        <begin position="1934"/>
        <end position="1951"/>
    </location>
</feature>
<keyword evidence="3" id="KW-0732">Signal</keyword>
<feature type="signal peptide" evidence="3">
    <location>
        <begin position="1"/>
        <end position="18"/>
    </location>
</feature>
<feature type="compositionally biased region" description="Basic residues" evidence="1">
    <location>
        <begin position="2624"/>
        <end position="2634"/>
    </location>
</feature>
<feature type="region of interest" description="Disordered" evidence="1">
    <location>
        <begin position="1331"/>
        <end position="1504"/>
    </location>
</feature>
<feature type="compositionally biased region" description="Basic residues" evidence="1">
    <location>
        <begin position="2776"/>
        <end position="2785"/>
    </location>
</feature>
<reference evidence="4" key="1">
    <citation type="journal article" date="2019" name="Sci. Rep.">
        <title>Draft genome of Tanacetum cinerariifolium, the natural source of mosquito coil.</title>
        <authorList>
            <person name="Yamashiro T."/>
            <person name="Shiraishi A."/>
            <person name="Satake H."/>
            <person name="Nakayama K."/>
        </authorList>
    </citation>
    <scope>NUCLEOTIDE SEQUENCE</scope>
</reference>
<feature type="compositionally biased region" description="Basic residues" evidence="1">
    <location>
        <begin position="984"/>
        <end position="993"/>
    </location>
</feature>
<feature type="compositionally biased region" description="Basic and acidic residues" evidence="1">
    <location>
        <begin position="2839"/>
        <end position="2848"/>
    </location>
</feature>
<feature type="chain" id="PRO_5025693701" evidence="3">
    <location>
        <begin position="19"/>
        <end position="3071"/>
    </location>
</feature>
<feature type="compositionally biased region" description="Gly residues" evidence="1">
    <location>
        <begin position="2601"/>
        <end position="2610"/>
    </location>
</feature>
<feature type="compositionally biased region" description="Low complexity" evidence="1">
    <location>
        <begin position="2708"/>
        <end position="2720"/>
    </location>
</feature>
<dbReference type="NCBIfam" id="NF038119">
    <property type="entry name" value="PEP_CTERM_MHFG"/>
    <property type="match status" value="1"/>
</dbReference>
<feature type="compositionally biased region" description="Basic residues" evidence="1">
    <location>
        <begin position="959"/>
        <end position="971"/>
    </location>
</feature>
<feature type="compositionally biased region" description="Basic residues" evidence="1">
    <location>
        <begin position="1392"/>
        <end position="1401"/>
    </location>
</feature>
<feature type="region of interest" description="Disordered" evidence="1">
    <location>
        <begin position="2537"/>
        <end position="3059"/>
    </location>
</feature>
<feature type="region of interest" description="Disordered" evidence="1">
    <location>
        <begin position="956"/>
        <end position="1104"/>
    </location>
</feature>
<feature type="compositionally biased region" description="Low complexity" evidence="1">
    <location>
        <begin position="2588"/>
        <end position="2600"/>
    </location>
</feature>
<feature type="region of interest" description="Disordered" evidence="1">
    <location>
        <begin position="1927"/>
        <end position="1975"/>
    </location>
</feature>
<feature type="compositionally biased region" description="Basic residues" evidence="1">
    <location>
        <begin position="3012"/>
        <end position="3022"/>
    </location>
</feature>
<feature type="region of interest" description="Disordered" evidence="1">
    <location>
        <begin position="2171"/>
        <end position="2209"/>
    </location>
</feature>
<keyword evidence="2" id="KW-1133">Transmembrane helix</keyword>
<feature type="compositionally biased region" description="Low complexity" evidence="1">
    <location>
        <begin position="2560"/>
        <end position="2580"/>
    </location>
</feature>
<feature type="region of interest" description="Disordered" evidence="1">
    <location>
        <begin position="1242"/>
        <end position="1266"/>
    </location>
</feature>
<keyword evidence="2" id="KW-0812">Transmembrane</keyword>
<feature type="compositionally biased region" description="Basic residues" evidence="1">
    <location>
        <begin position="2427"/>
        <end position="2437"/>
    </location>
</feature>
<feature type="region of interest" description="Disordered" evidence="1">
    <location>
        <begin position="2399"/>
        <end position="2464"/>
    </location>
</feature>
<feature type="compositionally biased region" description="Low complexity" evidence="1">
    <location>
        <begin position="1084"/>
        <end position="1104"/>
    </location>
</feature>
<organism evidence="4">
    <name type="scientific">Tanacetum cinerariifolium</name>
    <name type="common">Dalmatian daisy</name>
    <name type="synonym">Chrysanthemum cinerariifolium</name>
    <dbReference type="NCBI Taxonomy" id="118510"/>
    <lineage>
        <taxon>Eukaryota</taxon>
        <taxon>Viridiplantae</taxon>
        <taxon>Streptophyta</taxon>
        <taxon>Embryophyta</taxon>
        <taxon>Tracheophyta</taxon>
        <taxon>Spermatophyta</taxon>
        <taxon>Magnoliopsida</taxon>
        <taxon>eudicotyledons</taxon>
        <taxon>Gunneridae</taxon>
        <taxon>Pentapetalae</taxon>
        <taxon>asterids</taxon>
        <taxon>campanulids</taxon>
        <taxon>Asterales</taxon>
        <taxon>Asteraceae</taxon>
        <taxon>Asteroideae</taxon>
        <taxon>Anthemideae</taxon>
        <taxon>Anthemidinae</taxon>
        <taxon>Tanacetum</taxon>
    </lineage>
</organism>
<evidence type="ECO:0000256" key="2">
    <source>
        <dbReference type="SAM" id="Phobius"/>
    </source>
</evidence>
<feature type="compositionally biased region" description="Basic and acidic residues" evidence="1">
    <location>
        <begin position="476"/>
        <end position="485"/>
    </location>
</feature>
<proteinExistence type="predicted"/>